<evidence type="ECO:0000256" key="4">
    <source>
        <dbReference type="ARBA" id="ARBA00022777"/>
    </source>
</evidence>
<name>A0ABY8UFR3_TETOB</name>
<keyword evidence="6" id="KW-0472">Membrane</keyword>
<feature type="transmembrane region" description="Helical" evidence="6">
    <location>
        <begin position="109"/>
        <end position="126"/>
    </location>
</feature>
<feature type="coiled-coil region" evidence="5">
    <location>
        <begin position="135"/>
        <end position="162"/>
    </location>
</feature>
<proteinExistence type="predicted"/>
<evidence type="ECO:0000256" key="6">
    <source>
        <dbReference type="SAM" id="Phobius"/>
    </source>
</evidence>
<dbReference type="InterPro" id="IPR036097">
    <property type="entry name" value="HisK_dim/P_sf"/>
</dbReference>
<keyword evidence="6" id="KW-0812">Transmembrane</keyword>
<evidence type="ECO:0000313" key="9">
    <source>
        <dbReference type="Proteomes" id="UP001244341"/>
    </source>
</evidence>
<comment type="catalytic activity">
    <reaction evidence="1">
        <text>ATP + protein L-histidine = ADP + protein N-phospho-L-histidine.</text>
        <dbReference type="EC" id="2.7.13.3"/>
    </reaction>
</comment>
<protein>
    <recommendedName>
        <fullName evidence="2">histidine kinase</fullName>
        <ecNumber evidence="2">2.7.13.3</ecNumber>
    </recommendedName>
</protein>
<evidence type="ECO:0000313" key="8">
    <source>
        <dbReference type="EMBL" id="WIA19157.1"/>
    </source>
</evidence>
<gene>
    <name evidence="8" type="ORF">OEZ85_003803</name>
</gene>
<dbReference type="PANTHER" id="PTHR43047:SF71">
    <property type="entry name" value="HISTIDINE KINASE CONTAINING CHEY-HOMOLOGOUS RECEIVER DOMAIN-RELATED"/>
    <property type="match status" value="1"/>
</dbReference>
<organism evidence="8 9">
    <name type="scientific">Tetradesmus obliquus</name>
    <name type="common">Green alga</name>
    <name type="synonym">Acutodesmus obliquus</name>
    <dbReference type="NCBI Taxonomy" id="3088"/>
    <lineage>
        <taxon>Eukaryota</taxon>
        <taxon>Viridiplantae</taxon>
        <taxon>Chlorophyta</taxon>
        <taxon>core chlorophytes</taxon>
        <taxon>Chlorophyceae</taxon>
        <taxon>CS clade</taxon>
        <taxon>Sphaeropleales</taxon>
        <taxon>Scenedesmaceae</taxon>
        <taxon>Tetradesmus</taxon>
    </lineage>
</organism>
<keyword evidence="5" id="KW-0175">Coiled coil</keyword>
<dbReference type="Pfam" id="PF00512">
    <property type="entry name" value="HisKA"/>
    <property type="match status" value="1"/>
</dbReference>
<dbReference type="SUPFAM" id="SSF47384">
    <property type="entry name" value="Homodimeric domain of signal transducing histidine kinase"/>
    <property type="match status" value="1"/>
</dbReference>
<feature type="transmembrane region" description="Helical" evidence="6">
    <location>
        <begin position="298"/>
        <end position="316"/>
    </location>
</feature>
<feature type="transmembrane region" description="Helical" evidence="6">
    <location>
        <begin position="60"/>
        <end position="80"/>
    </location>
</feature>
<evidence type="ECO:0000256" key="2">
    <source>
        <dbReference type="ARBA" id="ARBA00012438"/>
    </source>
</evidence>
<dbReference type="Proteomes" id="UP001244341">
    <property type="component" value="Chromosome 10b"/>
</dbReference>
<feature type="domain" description="Signal transduction histidine kinase dimerisation/phosphoacceptor" evidence="7">
    <location>
        <begin position="185"/>
        <end position="250"/>
    </location>
</feature>
<evidence type="ECO:0000256" key="3">
    <source>
        <dbReference type="ARBA" id="ARBA00022679"/>
    </source>
</evidence>
<dbReference type="EC" id="2.7.13.3" evidence="2"/>
<keyword evidence="3" id="KW-0808">Transferase</keyword>
<dbReference type="PANTHER" id="PTHR43047">
    <property type="entry name" value="TWO-COMPONENT HISTIDINE PROTEIN KINASE"/>
    <property type="match status" value="1"/>
</dbReference>
<evidence type="ECO:0000256" key="1">
    <source>
        <dbReference type="ARBA" id="ARBA00000085"/>
    </source>
</evidence>
<evidence type="ECO:0000256" key="5">
    <source>
        <dbReference type="SAM" id="Coils"/>
    </source>
</evidence>
<dbReference type="Gene3D" id="1.10.287.130">
    <property type="match status" value="1"/>
</dbReference>
<evidence type="ECO:0000259" key="7">
    <source>
        <dbReference type="SMART" id="SM00388"/>
    </source>
</evidence>
<dbReference type="InterPro" id="IPR003661">
    <property type="entry name" value="HisK_dim/P_dom"/>
</dbReference>
<keyword evidence="4" id="KW-0418">Kinase</keyword>
<dbReference type="CDD" id="cd00082">
    <property type="entry name" value="HisKA"/>
    <property type="match status" value="1"/>
</dbReference>
<keyword evidence="6" id="KW-1133">Transmembrane helix</keyword>
<accession>A0ABY8UFR3</accession>
<keyword evidence="9" id="KW-1185">Reference proteome</keyword>
<dbReference type="EMBL" id="CP126217">
    <property type="protein sequence ID" value="WIA19157.1"/>
    <property type="molecule type" value="Genomic_DNA"/>
</dbReference>
<dbReference type="SMART" id="SM00388">
    <property type="entry name" value="HisKA"/>
    <property type="match status" value="1"/>
</dbReference>
<sequence length="318" mass="34727">MGHQLANMAMLYVLIGLLNKRARTAGNNAARQEEVLLSICMGLAICNLLASLRTDNAQDYVYVSFFLICTSTFLKIRWWVGTGLLATPMVAVQCWYASPAPSALLPPDALVHIFVAWAVGGLMAYLSDWYRRQMYANARLACAAHEKEMMEATARIQAQRELAAAQAQAAQRALTVAREKAAHEAKSEFMSLMCHEVRTPLNGCLASAEMLLETPLKEEQRELANTIRVSGSILLSTVSNFLDFFKLEAGKRLDIVRSEVVPAHLVGDVHCIIEAMIGKGGPVALQPPQLAGVPEVRGPTMVLLLLLLLLLLRAAMAA</sequence>
<reference evidence="8 9" key="1">
    <citation type="submission" date="2023-05" db="EMBL/GenBank/DDBJ databases">
        <title>A 100% complete, gapless, phased diploid assembly of the Scenedesmus obliquus UTEX 3031 genome.</title>
        <authorList>
            <person name="Biondi T.C."/>
            <person name="Hanschen E.R."/>
            <person name="Kwon T."/>
            <person name="Eng W."/>
            <person name="Kruse C.P.S."/>
            <person name="Koehler S.I."/>
            <person name="Kunde Y."/>
            <person name="Gleasner C.D."/>
            <person name="You Mak K.T."/>
            <person name="Polle J."/>
            <person name="Hovde B.T."/>
            <person name="Starkenburg S.R."/>
        </authorList>
    </citation>
    <scope>NUCLEOTIDE SEQUENCE [LARGE SCALE GENOMIC DNA]</scope>
    <source>
        <strain evidence="8 9">DOE0152z</strain>
    </source>
</reference>